<evidence type="ECO:0000313" key="2">
    <source>
        <dbReference type="Proteomes" id="UP000286715"/>
    </source>
</evidence>
<dbReference type="AlphaFoldDB" id="A0A401XI13"/>
<sequence>MVTTSALHTTDHPTNVLLHNNIAQFAAAKVFSTLSKAHTLTPDQLKVHLQKHYTYAKVEYNTIKKRLRTLHQWNTMQGEKLFPNIIWLPSRSAEPDPTHRRFWNRIWPKDDPFWQSHFPGNRYGCKCSWASTHQPPTDNSDLPLPKKIVGLDENPALTQRIFSLSHPYFLNTPPHLLKLASLHLPDKLAYIKSAADGPSIYTHYLHYTSHEYQANLLIAQRLAAHFNEDVYLLPTISAKEPRLRQRFFAHNLLHNPSANPDARIGNQFFEFKKSSAKNLSKNLLQALRSSPSVAIYLTEYLPYSSLSTLIRRSVLSRKIPYQKICFIFDNQILIFTP</sequence>
<dbReference type="EMBL" id="BHZE01000001">
    <property type="protein sequence ID" value="GCD76660.1"/>
    <property type="molecule type" value="Genomic_DNA"/>
</dbReference>
<gene>
    <name evidence="1" type="ORF">JCM31826_01420</name>
</gene>
<organism evidence="1 2">
    <name type="scientific">Thermaurantimonas aggregans</name>
    <dbReference type="NCBI Taxonomy" id="2173829"/>
    <lineage>
        <taxon>Bacteria</taxon>
        <taxon>Pseudomonadati</taxon>
        <taxon>Bacteroidota</taxon>
        <taxon>Flavobacteriia</taxon>
        <taxon>Flavobacteriales</taxon>
        <taxon>Schleiferiaceae</taxon>
        <taxon>Thermaurantimonas</taxon>
    </lineage>
</organism>
<protein>
    <recommendedName>
        <fullName evidence="3">Phage head morphogenesis domain-containing protein</fullName>
    </recommendedName>
</protein>
<keyword evidence="2" id="KW-1185">Reference proteome</keyword>
<evidence type="ECO:0000313" key="1">
    <source>
        <dbReference type="EMBL" id="GCD76660.1"/>
    </source>
</evidence>
<reference evidence="1 2" key="1">
    <citation type="submission" date="2018-11" db="EMBL/GenBank/DDBJ databases">
        <title>Schleiferia aggregans sp. nov., a moderately thermophilic heterotrophic bacterium isolated from microbial mats at a terrestrial hot spring.</title>
        <authorList>
            <person name="Iino T."/>
            <person name="Ohkuma M."/>
            <person name="Haruta S."/>
        </authorList>
    </citation>
    <scope>NUCLEOTIDE SEQUENCE [LARGE SCALE GENOMIC DNA]</scope>
    <source>
        <strain evidence="1 2">LA</strain>
    </source>
</reference>
<dbReference type="RefSeq" id="WP_124396735.1">
    <property type="nucleotide sequence ID" value="NZ_BHZE01000001.1"/>
</dbReference>
<evidence type="ECO:0008006" key="3">
    <source>
        <dbReference type="Google" id="ProtNLM"/>
    </source>
</evidence>
<proteinExistence type="predicted"/>
<comment type="caution">
    <text evidence="1">The sequence shown here is derived from an EMBL/GenBank/DDBJ whole genome shotgun (WGS) entry which is preliminary data.</text>
</comment>
<accession>A0A401XI13</accession>
<dbReference type="OrthoDB" id="9813502at2"/>
<dbReference type="Proteomes" id="UP000286715">
    <property type="component" value="Unassembled WGS sequence"/>
</dbReference>
<name>A0A401XI13_9FLAO</name>